<evidence type="ECO:0000313" key="2">
    <source>
        <dbReference type="Proteomes" id="UP001237642"/>
    </source>
</evidence>
<keyword evidence="2" id="KW-1185">Reference proteome</keyword>
<dbReference type="AlphaFoldDB" id="A0AAD8HH17"/>
<accession>A0AAD8HH17</accession>
<comment type="caution">
    <text evidence="1">The sequence shown here is derived from an EMBL/GenBank/DDBJ whole genome shotgun (WGS) entry which is preliminary data.</text>
</comment>
<protein>
    <submittedName>
        <fullName evidence="1">Strictosidine synthase transcription factor WD40-like family</fullName>
    </submittedName>
</protein>
<sequence length="213" mass="23137">MTNSLISNAVVSSSILSHRTVEEKSRDYNDDTHQFQVMPIVSAFGPESFAFDVAGEGPYTGVSDSRIIKWNQSQRLWTNFSVMTSDRNGGEGPHDHTTTEDVCGRSLGLCSNKKTGDLYIVDTYMGLLVVGPNGGLGLATKLTSEAQGVLFKYTNGVEVDDITGDVYFTDSSSVYSRGNTILALSGDRTAKQDSHSEQAVFQERNAILLQFGT</sequence>
<dbReference type="Gene3D" id="2.120.10.30">
    <property type="entry name" value="TolB, C-terminal domain"/>
    <property type="match status" value="1"/>
</dbReference>
<dbReference type="SUPFAM" id="SSF63829">
    <property type="entry name" value="Calcium-dependent phosphotriesterase"/>
    <property type="match status" value="1"/>
</dbReference>
<dbReference type="InterPro" id="IPR011042">
    <property type="entry name" value="6-blade_b-propeller_TolB-like"/>
</dbReference>
<dbReference type="PANTHER" id="PTHR10426">
    <property type="entry name" value="STRICTOSIDINE SYNTHASE-RELATED"/>
    <property type="match status" value="1"/>
</dbReference>
<organism evidence="1 2">
    <name type="scientific">Heracleum sosnowskyi</name>
    <dbReference type="NCBI Taxonomy" id="360622"/>
    <lineage>
        <taxon>Eukaryota</taxon>
        <taxon>Viridiplantae</taxon>
        <taxon>Streptophyta</taxon>
        <taxon>Embryophyta</taxon>
        <taxon>Tracheophyta</taxon>
        <taxon>Spermatophyta</taxon>
        <taxon>Magnoliopsida</taxon>
        <taxon>eudicotyledons</taxon>
        <taxon>Gunneridae</taxon>
        <taxon>Pentapetalae</taxon>
        <taxon>asterids</taxon>
        <taxon>campanulids</taxon>
        <taxon>Apiales</taxon>
        <taxon>Apiaceae</taxon>
        <taxon>Apioideae</taxon>
        <taxon>apioid superclade</taxon>
        <taxon>Tordylieae</taxon>
        <taxon>Tordyliinae</taxon>
        <taxon>Heracleum</taxon>
    </lineage>
</organism>
<proteinExistence type="predicted"/>
<evidence type="ECO:0000313" key="1">
    <source>
        <dbReference type="EMBL" id="KAK1366025.1"/>
    </source>
</evidence>
<gene>
    <name evidence="1" type="ORF">POM88_041586</name>
</gene>
<dbReference type="GO" id="GO:0016787">
    <property type="term" value="F:hydrolase activity"/>
    <property type="evidence" value="ECO:0007669"/>
    <property type="project" value="TreeGrafter"/>
</dbReference>
<dbReference type="GO" id="GO:0012505">
    <property type="term" value="C:endomembrane system"/>
    <property type="evidence" value="ECO:0007669"/>
    <property type="project" value="TreeGrafter"/>
</dbReference>
<name>A0AAD8HH17_9APIA</name>
<reference evidence="1" key="2">
    <citation type="submission" date="2023-05" db="EMBL/GenBank/DDBJ databases">
        <authorList>
            <person name="Schelkunov M.I."/>
        </authorList>
    </citation>
    <scope>NUCLEOTIDE SEQUENCE</scope>
    <source>
        <strain evidence="1">Hsosn_3</strain>
        <tissue evidence="1">Leaf</tissue>
    </source>
</reference>
<dbReference type="EMBL" id="JAUIZM010000009">
    <property type="protein sequence ID" value="KAK1366025.1"/>
    <property type="molecule type" value="Genomic_DNA"/>
</dbReference>
<reference evidence="1" key="1">
    <citation type="submission" date="2023-02" db="EMBL/GenBank/DDBJ databases">
        <title>Genome of toxic invasive species Heracleum sosnowskyi carries increased number of genes despite the absence of recent whole-genome duplications.</title>
        <authorList>
            <person name="Schelkunov M."/>
            <person name="Shtratnikova V."/>
            <person name="Makarenko M."/>
            <person name="Klepikova A."/>
            <person name="Omelchenko D."/>
            <person name="Novikova G."/>
            <person name="Obukhova E."/>
            <person name="Bogdanov V."/>
            <person name="Penin A."/>
            <person name="Logacheva M."/>
        </authorList>
    </citation>
    <scope>NUCLEOTIDE SEQUENCE</scope>
    <source>
        <strain evidence="1">Hsosn_3</strain>
        <tissue evidence="1">Leaf</tissue>
    </source>
</reference>
<dbReference type="PANTHER" id="PTHR10426:SF79">
    <property type="entry name" value="PROTEIN STRICTOSIDINE SYNTHASE-LIKE 2"/>
    <property type="match status" value="1"/>
</dbReference>
<dbReference type="Proteomes" id="UP001237642">
    <property type="component" value="Unassembled WGS sequence"/>
</dbReference>